<name>A0A5C6TYE8_9BURK</name>
<dbReference type="Proteomes" id="UP000321832">
    <property type="component" value="Unassembled WGS sequence"/>
</dbReference>
<accession>A0A5C6TYE8</accession>
<dbReference type="AlphaFoldDB" id="A0A5C6TYE8"/>
<evidence type="ECO:0008006" key="4">
    <source>
        <dbReference type="Google" id="ProtNLM"/>
    </source>
</evidence>
<reference evidence="2 3" key="1">
    <citation type="submission" date="2019-08" db="EMBL/GenBank/DDBJ databases">
        <authorList>
            <person name="Khan S.A."/>
            <person name="Jeon C.O."/>
            <person name="Jeong S.E."/>
        </authorList>
    </citation>
    <scope>NUCLEOTIDE SEQUENCE [LARGE SCALE GENOMIC DNA]</scope>
    <source>
        <strain evidence="3">IMCC1728</strain>
    </source>
</reference>
<feature type="region of interest" description="Disordered" evidence="1">
    <location>
        <begin position="374"/>
        <end position="425"/>
    </location>
</feature>
<feature type="compositionally biased region" description="Low complexity" evidence="1">
    <location>
        <begin position="402"/>
        <end position="425"/>
    </location>
</feature>
<evidence type="ECO:0000313" key="3">
    <source>
        <dbReference type="Proteomes" id="UP000321832"/>
    </source>
</evidence>
<feature type="region of interest" description="Disordered" evidence="1">
    <location>
        <begin position="322"/>
        <end position="361"/>
    </location>
</feature>
<keyword evidence="3" id="KW-1185">Reference proteome</keyword>
<sequence>MNTNPPPDLDFSILIELDAAGRCLTVLRALAGQSVPRERFEVIGVCAAGLAVPEPVRQQLDWLLADPRGQGGALHLGFNRAARLASGRIVVRCDASAELPPGFLECLSGSFAAEGGSARQPVVTLQGGDSSGAKLALALHRQDAQFVLAAGRTDMLLEDAAWLLVESGAQHLRLDAGGPAAAAVVLDWRDIPVFIVNRNRHEAMVRLIDWLRAGGTRKIVILDNASTYPPLLQYYDALPQGVNVLRLPQNHGPYVLWQQRVHEVLDTPYVLTDSDIVPAEFCPADLWASSTRRCAAIRMPARSARRCASTTCPTVMPMPTPCASGRASSGSTRWRRASSPRRSTPLSRCTRRAPASRSTTARCAWAGPMSSSTLPGMRWKASSPTRSSTTAAMPPRPSATGACAASSRAPTCRSACSASTSAPRC</sequence>
<organism evidence="2 3">
    <name type="scientific">Piscinibacter aquaticus</name>
    <dbReference type="NCBI Taxonomy" id="392597"/>
    <lineage>
        <taxon>Bacteria</taxon>
        <taxon>Pseudomonadati</taxon>
        <taxon>Pseudomonadota</taxon>
        <taxon>Betaproteobacteria</taxon>
        <taxon>Burkholderiales</taxon>
        <taxon>Sphaerotilaceae</taxon>
        <taxon>Piscinibacter</taxon>
    </lineage>
</organism>
<evidence type="ECO:0000256" key="1">
    <source>
        <dbReference type="SAM" id="MobiDB-lite"/>
    </source>
</evidence>
<evidence type="ECO:0000313" key="2">
    <source>
        <dbReference type="EMBL" id="TXC65329.1"/>
    </source>
</evidence>
<gene>
    <name evidence="2" type="ORF">FSC37_02025</name>
</gene>
<feature type="compositionally biased region" description="Low complexity" evidence="1">
    <location>
        <begin position="381"/>
        <end position="393"/>
    </location>
</feature>
<protein>
    <recommendedName>
        <fullName evidence="4">Glycosyltransferase</fullName>
    </recommendedName>
</protein>
<comment type="caution">
    <text evidence="2">The sequence shown here is derived from an EMBL/GenBank/DDBJ whole genome shotgun (WGS) entry which is preliminary data.</text>
</comment>
<feature type="compositionally biased region" description="Low complexity" evidence="1">
    <location>
        <begin position="352"/>
        <end position="361"/>
    </location>
</feature>
<proteinExistence type="predicted"/>
<dbReference type="EMBL" id="VOPW01000001">
    <property type="protein sequence ID" value="TXC65329.1"/>
    <property type="molecule type" value="Genomic_DNA"/>
</dbReference>